<accession>A0A699KK04</accession>
<feature type="compositionally biased region" description="Low complexity" evidence="1">
    <location>
        <begin position="173"/>
        <end position="209"/>
    </location>
</feature>
<protein>
    <submittedName>
        <fullName evidence="2">Uncharacterized protein</fullName>
    </submittedName>
</protein>
<evidence type="ECO:0000256" key="1">
    <source>
        <dbReference type="SAM" id="MobiDB-lite"/>
    </source>
</evidence>
<evidence type="ECO:0000313" key="2">
    <source>
        <dbReference type="EMBL" id="GFA98453.1"/>
    </source>
</evidence>
<dbReference type="EMBL" id="BKCJ010527465">
    <property type="protein sequence ID" value="GFA98453.1"/>
    <property type="molecule type" value="Genomic_DNA"/>
</dbReference>
<feature type="region of interest" description="Disordered" evidence="1">
    <location>
        <begin position="157"/>
        <end position="215"/>
    </location>
</feature>
<reference evidence="2" key="1">
    <citation type="journal article" date="2019" name="Sci. Rep.">
        <title>Draft genome of Tanacetum cinerariifolium, the natural source of mosquito coil.</title>
        <authorList>
            <person name="Yamashiro T."/>
            <person name="Shiraishi A."/>
            <person name="Satake H."/>
            <person name="Nakayama K."/>
        </authorList>
    </citation>
    <scope>NUCLEOTIDE SEQUENCE</scope>
</reference>
<organism evidence="2">
    <name type="scientific">Tanacetum cinerariifolium</name>
    <name type="common">Dalmatian daisy</name>
    <name type="synonym">Chrysanthemum cinerariifolium</name>
    <dbReference type="NCBI Taxonomy" id="118510"/>
    <lineage>
        <taxon>Eukaryota</taxon>
        <taxon>Viridiplantae</taxon>
        <taxon>Streptophyta</taxon>
        <taxon>Embryophyta</taxon>
        <taxon>Tracheophyta</taxon>
        <taxon>Spermatophyta</taxon>
        <taxon>Magnoliopsida</taxon>
        <taxon>eudicotyledons</taxon>
        <taxon>Gunneridae</taxon>
        <taxon>Pentapetalae</taxon>
        <taxon>asterids</taxon>
        <taxon>campanulids</taxon>
        <taxon>Asterales</taxon>
        <taxon>Asteraceae</taxon>
        <taxon>Asteroideae</taxon>
        <taxon>Anthemideae</taxon>
        <taxon>Anthemidinae</taxon>
        <taxon>Tanacetum</taxon>
    </lineage>
</organism>
<proteinExistence type="predicted"/>
<gene>
    <name evidence="2" type="ORF">Tci_670425</name>
</gene>
<name>A0A699KK04_TANCI</name>
<comment type="caution">
    <text evidence="2">The sequence shown here is derived from an EMBL/GenBank/DDBJ whole genome shotgun (WGS) entry which is preliminary data.</text>
</comment>
<dbReference type="AlphaFoldDB" id="A0A699KK04"/>
<sequence>MAAPIISISSDTESVGSSTSRVVLFGTIPTVIPANASTMVHATPVIHDSAAEIPIIPPRAPKVGVTVVTLPSGIRVALRSSSNTSSSSTVIASPAACQIVPAPPRVPHRHVILVLPGQEIPFGQSYCTQPNGVLRMMTKRKRLHLFPARIPVNRKRFHSLSSSSPPCKRRKTSSCSSSSEGSFSDSSTSLSERSSHSFTTHSPSPSTGPSRKRCRSRATLLTLATHTPRALAPVRADLLPPYKRVGGSSAALILLRRV</sequence>